<protein>
    <submittedName>
        <fullName evidence="3">Uncharacterized protein</fullName>
    </submittedName>
</protein>
<feature type="transmembrane region" description="Helical" evidence="2">
    <location>
        <begin position="481"/>
        <end position="502"/>
    </location>
</feature>
<accession>A0A1Q9DSV4</accession>
<feature type="transmembrane region" description="Helical" evidence="2">
    <location>
        <begin position="155"/>
        <end position="180"/>
    </location>
</feature>
<feature type="transmembrane region" description="Helical" evidence="2">
    <location>
        <begin position="508"/>
        <end position="532"/>
    </location>
</feature>
<keyword evidence="2" id="KW-1133">Transmembrane helix</keyword>
<evidence type="ECO:0000313" key="3">
    <source>
        <dbReference type="EMBL" id="OLP98250.1"/>
    </source>
</evidence>
<sequence length="556" mass="62226">MGLSSSCCQEEELVEGPKEPPEVVHSHSRAPSSSSSSDAVPPVAVPALTSPSAGTLGSRPSRTLSKWSRLQDMRHLEVDAEIVRGISLHASLRNLGLLWCKSPIDLAEEGRRHLYDRSAPVVAYDIFLSHTWQTPGRYKVLSLLFQAGWKHMLQLWSVSVVSAFVLSFCNVLPLPFSIVPEFAEYHAHHCPYFPWCLVFSFVGSFLGLVLTPYFPALCGRHPVCFLDVVSIHQVDQELMERGVYGLGGFLRVSKELRVLWSAPYLSRLWCVFELAAYRKANPDGRMVLAPLFIEAGVLLSLLGTYFAAFLFAVGFALDWQSLEIRFVGYVLGLAPIYVLMHLFRRTNMAKLKLLSDLQTFDLAQADCRTDFDREFIHRAITEWYGSKENFTQYVRGPLRGELLGSNKEILPLQYILLVSTVTFSASLDNIIALDLGQVPLYWQLAQAIANCCGFHLCWFVMFLKLCIFLCDRFAAPMFPGLLDFVQTFVLFGAGVAFYYVGAELSRRAYLASLEASIAWALSACLLAVLSFFTDRIVNHRFHSSQRADGSAARSGP</sequence>
<dbReference type="OrthoDB" id="429547at2759"/>
<proteinExistence type="predicted"/>
<feature type="compositionally biased region" description="Low complexity" evidence="1">
    <location>
        <begin position="29"/>
        <end position="53"/>
    </location>
</feature>
<dbReference type="EMBL" id="LSRX01000403">
    <property type="protein sequence ID" value="OLP98250.1"/>
    <property type="molecule type" value="Genomic_DNA"/>
</dbReference>
<feature type="transmembrane region" description="Helical" evidence="2">
    <location>
        <begin position="409"/>
        <end position="427"/>
    </location>
</feature>
<evidence type="ECO:0000256" key="2">
    <source>
        <dbReference type="SAM" id="Phobius"/>
    </source>
</evidence>
<keyword evidence="4" id="KW-1185">Reference proteome</keyword>
<feature type="transmembrane region" description="Helical" evidence="2">
    <location>
        <begin position="326"/>
        <end position="343"/>
    </location>
</feature>
<keyword evidence="2" id="KW-0472">Membrane</keyword>
<feature type="transmembrane region" description="Helical" evidence="2">
    <location>
        <begin position="447"/>
        <end position="469"/>
    </location>
</feature>
<dbReference type="Proteomes" id="UP000186817">
    <property type="component" value="Unassembled WGS sequence"/>
</dbReference>
<feature type="transmembrane region" description="Helical" evidence="2">
    <location>
        <begin position="287"/>
        <end position="314"/>
    </location>
</feature>
<keyword evidence="2" id="KW-0812">Transmembrane</keyword>
<feature type="transmembrane region" description="Helical" evidence="2">
    <location>
        <begin position="192"/>
        <end position="211"/>
    </location>
</feature>
<reference evidence="3 4" key="1">
    <citation type="submission" date="2016-02" db="EMBL/GenBank/DDBJ databases">
        <title>Genome analysis of coral dinoflagellate symbionts highlights evolutionary adaptations to a symbiotic lifestyle.</title>
        <authorList>
            <person name="Aranda M."/>
            <person name="Li Y."/>
            <person name="Liew Y.J."/>
            <person name="Baumgarten S."/>
            <person name="Simakov O."/>
            <person name="Wilson M."/>
            <person name="Piel J."/>
            <person name="Ashoor H."/>
            <person name="Bougouffa S."/>
            <person name="Bajic V.B."/>
            <person name="Ryu T."/>
            <person name="Ravasi T."/>
            <person name="Bayer T."/>
            <person name="Micklem G."/>
            <person name="Kim H."/>
            <person name="Bhak J."/>
            <person name="Lajeunesse T.C."/>
            <person name="Voolstra C.R."/>
        </authorList>
    </citation>
    <scope>NUCLEOTIDE SEQUENCE [LARGE SCALE GENOMIC DNA]</scope>
    <source>
        <strain evidence="3 4">CCMP2467</strain>
    </source>
</reference>
<gene>
    <name evidence="3" type="ORF">AK812_SmicGene19329</name>
</gene>
<feature type="compositionally biased region" description="Basic and acidic residues" evidence="1">
    <location>
        <begin position="15"/>
        <end position="25"/>
    </location>
</feature>
<organism evidence="3 4">
    <name type="scientific">Symbiodinium microadriaticum</name>
    <name type="common">Dinoflagellate</name>
    <name type="synonym">Zooxanthella microadriatica</name>
    <dbReference type="NCBI Taxonomy" id="2951"/>
    <lineage>
        <taxon>Eukaryota</taxon>
        <taxon>Sar</taxon>
        <taxon>Alveolata</taxon>
        <taxon>Dinophyceae</taxon>
        <taxon>Suessiales</taxon>
        <taxon>Symbiodiniaceae</taxon>
        <taxon>Symbiodinium</taxon>
    </lineage>
</organism>
<name>A0A1Q9DSV4_SYMMI</name>
<evidence type="ECO:0000256" key="1">
    <source>
        <dbReference type="SAM" id="MobiDB-lite"/>
    </source>
</evidence>
<evidence type="ECO:0000313" key="4">
    <source>
        <dbReference type="Proteomes" id="UP000186817"/>
    </source>
</evidence>
<feature type="region of interest" description="Disordered" evidence="1">
    <location>
        <begin position="1"/>
        <end position="61"/>
    </location>
</feature>
<dbReference type="AlphaFoldDB" id="A0A1Q9DSV4"/>
<comment type="caution">
    <text evidence="3">The sequence shown here is derived from an EMBL/GenBank/DDBJ whole genome shotgun (WGS) entry which is preliminary data.</text>
</comment>